<dbReference type="AlphaFoldDB" id="A0A537IVE7"/>
<feature type="transmembrane region" description="Helical" evidence="5">
    <location>
        <begin position="16"/>
        <end position="34"/>
    </location>
</feature>
<name>A0A537IVE7_9BACT</name>
<comment type="caution">
    <text evidence="6">The sequence shown here is derived from an EMBL/GenBank/DDBJ whole genome shotgun (WGS) entry which is preliminary data.</text>
</comment>
<dbReference type="PANTHER" id="PTHR39157:SF1">
    <property type="entry name" value="DOXX FAMILY PROTEIN"/>
    <property type="match status" value="1"/>
</dbReference>
<evidence type="ECO:0000256" key="1">
    <source>
        <dbReference type="ARBA" id="ARBA00004141"/>
    </source>
</evidence>
<protein>
    <submittedName>
        <fullName evidence="6">DoxX family membrane protein</fullName>
    </submittedName>
</protein>
<keyword evidence="3 5" id="KW-1133">Transmembrane helix</keyword>
<sequence>MDQTMPNDMQAPSDHMIKYGIPFLRIAFGLWFLYHEAYEKIHAWTPETLPKLFKMWAENPQGYGFYKSFLLNFALPNASFFTHLVTSWEFVLGICLLLGLGIRIVAPLQIFANINYILGKTYASGGANLDRLTIIILVTLFLVSAGREYGLDGRLRRKLPKLKWL</sequence>
<dbReference type="PANTHER" id="PTHR39157">
    <property type="entry name" value="INTEGRAL MEMBRANE PROTEIN-RELATED"/>
    <property type="match status" value="1"/>
</dbReference>
<reference evidence="6 7" key="1">
    <citation type="journal article" date="2019" name="Nat. Microbiol.">
        <title>Mediterranean grassland soil C-N compound turnover is dependent on rainfall and depth, and is mediated by genomically divergent microorganisms.</title>
        <authorList>
            <person name="Diamond S."/>
            <person name="Andeer P.F."/>
            <person name="Li Z."/>
            <person name="Crits-Christoph A."/>
            <person name="Burstein D."/>
            <person name="Anantharaman K."/>
            <person name="Lane K.R."/>
            <person name="Thomas B.C."/>
            <person name="Pan C."/>
            <person name="Northen T.R."/>
            <person name="Banfield J.F."/>
        </authorList>
    </citation>
    <scope>NUCLEOTIDE SEQUENCE [LARGE SCALE GENOMIC DNA]</scope>
    <source>
        <strain evidence="6">NP_8</strain>
    </source>
</reference>
<dbReference type="Proteomes" id="UP000318834">
    <property type="component" value="Unassembled WGS sequence"/>
</dbReference>
<proteinExistence type="predicted"/>
<feature type="transmembrane region" description="Helical" evidence="5">
    <location>
        <begin position="132"/>
        <end position="151"/>
    </location>
</feature>
<keyword evidence="4 5" id="KW-0472">Membrane</keyword>
<evidence type="ECO:0000313" key="7">
    <source>
        <dbReference type="Proteomes" id="UP000318834"/>
    </source>
</evidence>
<dbReference type="EMBL" id="VBAP01000044">
    <property type="protein sequence ID" value="TMI75301.1"/>
    <property type="molecule type" value="Genomic_DNA"/>
</dbReference>
<gene>
    <name evidence="6" type="ORF">E6H05_06665</name>
</gene>
<evidence type="ECO:0000256" key="2">
    <source>
        <dbReference type="ARBA" id="ARBA00022692"/>
    </source>
</evidence>
<dbReference type="GO" id="GO:0016020">
    <property type="term" value="C:membrane"/>
    <property type="evidence" value="ECO:0007669"/>
    <property type="project" value="UniProtKB-SubCell"/>
</dbReference>
<dbReference type="InterPro" id="IPR032808">
    <property type="entry name" value="DoxX"/>
</dbReference>
<organism evidence="6 7">
    <name type="scientific">Candidatus Segetimicrobium genomatis</name>
    <dbReference type="NCBI Taxonomy" id="2569760"/>
    <lineage>
        <taxon>Bacteria</taxon>
        <taxon>Bacillati</taxon>
        <taxon>Candidatus Sysuimicrobiota</taxon>
        <taxon>Candidatus Sysuimicrobiia</taxon>
        <taxon>Candidatus Sysuimicrobiales</taxon>
        <taxon>Candidatus Segetimicrobiaceae</taxon>
        <taxon>Candidatus Segetimicrobium</taxon>
    </lineage>
</organism>
<comment type="subcellular location">
    <subcellularLocation>
        <location evidence="1">Membrane</location>
        <topology evidence="1">Multi-pass membrane protein</topology>
    </subcellularLocation>
</comment>
<accession>A0A537IVE7</accession>
<feature type="transmembrane region" description="Helical" evidence="5">
    <location>
        <begin position="90"/>
        <end position="112"/>
    </location>
</feature>
<evidence type="ECO:0000256" key="4">
    <source>
        <dbReference type="ARBA" id="ARBA00023136"/>
    </source>
</evidence>
<evidence type="ECO:0000313" key="6">
    <source>
        <dbReference type="EMBL" id="TMI75301.1"/>
    </source>
</evidence>
<evidence type="ECO:0000256" key="5">
    <source>
        <dbReference type="SAM" id="Phobius"/>
    </source>
</evidence>
<evidence type="ECO:0000256" key="3">
    <source>
        <dbReference type="ARBA" id="ARBA00022989"/>
    </source>
</evidence>
<dbReference type="Pfam" id="PF07681">
    <property type="entry name" value="DoxX"/>
    <property type="match status" value="1"/>
</dbReference>
<keyword evidence="2 5" id="KW-0812">Transmembrane</keyword>